<name>A0A346B2B4_9FIRM</name>
<reference evidence="1 2" key="1">
    <citation type="submission" date="2018-05" db="EMBL/GenBank/DDBJ databases">
        <title>Complete genome sequence of Megasphaera sp. AJH120T, isolated from the ceca of a chicken.</title>
        <authorList>
            <person name="Maki J."/>
            <person name="Looft T."/>
        </authorList>
    </citation>
    <scope>NUCLEOTIDE SEQUENCE [LARGE SCALE GENOMIC DNA]</scope>
    <source>
        <strain evidence="1 2">AJH120</strain>
    </source>
</reference>
<dbReference type="RefSeq" id="WP_107196612.1">
    <property type="nucleotide sequence ID" value="NZ_CP029462.1"/>
</dbReference>
<proteinExistence type="predicted"/>
<dbReference type="OrthoDB" id="5881184at2"/>
<dbReference type="Pfam" id="PF12847">
    <property type="entry name" value="Methyltransf_18"/>
    <property type="match status" value="1"/>
</dbReference>
<dbReference type="SUPFAM" id="SSF53335">
    <property type="entry name" value="S-adenosyl-L-methionine-dependent methyltransferases"/>
    <property type="match status" value="1"/>
</dbReference>
<dbReference type="PIRSF" id="PIRSF018637">
    <property type="entry name" value="TrmK"/>
    <property type="match status" value="1"/>
</dbReference>
<gene>
    <name evidence="1" type="ORF">DKB62_12180</name>
</gene>
<accession>A0A346B2B4</accession>
<organism evidence="1 2">
    <name type="scientific">Megasphaera stantonii</name>
    <dbReference type="NCBI Taxonomy" id="2144175"/>
    <lineage>
        <taxon>Bacteria</taxon>
        <taxon>Bacillati</taxon>
        <taxon>Bacillota</taxon>
        <taxon>Negativicutes</taxon>
        <taxon>Veillonellales</taxon>
        <taxon>Veillonellaceae</taxon>
        <taxon>Megasphaera</taxon>
    </lineage>
</organism>
<keyword evidence="2" id="KW-1185">Reference proteome</keyword>
<evidence type="ECO:0000313" key="1">
    <source>
        <dbReference type="EMBL" id="AXL22257.1"/>
    </source>
</evidence>
<protein>
    <submittedName>
        <fullName evidence="1">SAM-dependent methyltransferase</fullName>
    </submittedName>
</protein>
<dbReference type="InterPro" id="IPR006901">
    <property type="entry name" value="TrmK"/>
</dbReference>
<evidence type="ECO:0000313" key="2">
    <source>
        <dbReference type="Proteomes" id="UP000254337"/>
    </source>
</evidence>
<dbReference type="EMBL" id="CP029462">
    <property type="protein sequence ID" value="AXL22257.1"/>
    <property type="molecule type" value="Genomic_DNA"/>
</dbReference>
<dbReference type="GO" id="GO:0032259">
    <property type="term" value="P:methylation"/>
    <property type="evidence" value="ECO:0007669"/>
    <property type="project" value="UniProtKB-KW"/>
</dbReference>
<dbReference type="AlphaFoldDB" id="A0A346B2B4"/>
<dbReference type="InterPro" id="IPR029063">
    <property type="entry name" value="SAM-dependent_MTases_sf"/>
</dbReference>
<sequence length="232" mass="25825">MKLSGRLAAAASLIPNHKVIADIGTDHGYIPVYMCQEGRCPKAIAADIVPGPLQAAVTHVRQSGLADRIDCRLGDGLTCIQPGEADGAVICGMGGPLIVSILQASPGVWQEMEFLVLQPQSDSGAVRKYLYESGWHIEDEEMLVEDGRLYEMMRAVPGREAVPEPWLCEIGPVNWQQKHPLLVRKIESLVDKKEHIRAGWTKSRSDMSAQIQALDEEIRHWRDIIWQLQSER</sequence>
<keyword evidence="1" id="KW-0489">Methyltransferase</keyword>
<dbReference type="Gene3D" id="3.40.50.150">
    <property type="entry name" value="Vaccinia Virus protein VP39"/>
    <property type="match status" value="1"/>
</dbReference>
<dbReference type="PANTHER" id="PTHR38451">
    <property type="entry name" value="TRNA (ADENINE(22)-N(1))-METHYLTRANSFERASE"/>
    <property type="match status" value="1"/>
</dbReference>
<dbReference type="KEGG" id="meg:DKB62_12180"/>
<keyword evidence="1" id="KW-0808">Transferase</keyword>
<dbReference type="GO" id="GO:0160105">
    <property type="term" value="F:tRNA (adenine(22)-N1)-methyltransferase activity"/>
    <property type="evidence" value="ECO:0007669"/>
    <property type="project" value="InterPro"/>
</dbReference>
<dbReference type="Proteomes" id="UP000254337">
    <property type="component" value="Chromosome"/>
</dbReference>
<dbReference type="PANTHER" id="PTHR38451:SF1">
    <property type="entry name" value="TRNA (ADENINE(22)-N(1))-METHYLTRANSFERASE"/>
    <property type="match status" value="1"/>
</dbReference>